<name>A0A6N8GEV4_9MICC</name>
<dbReference type="AlphaFoldDB" id="A0A6N8GEV4"/>
<proteinExistence type="predicted"/>
<accession>A0A6N8GEV4</accession>
<sequence>MNTQQLMASLADQDTERLLLAAHARGTQSTTTELGSDIGEEPDYVSELARQLKQVNLVEFLETLGEDYVELSPTGRSVARKIEQSFASGGRRTEAIRRGVLEAMLNKGRVDSMALAQNWTGRHVDPPVDHDEVAQAFEFLKKNDMIRAEGTWQGVFLGIGITSAGRDALEQGVRLVTPGSAPTINDYRDMRDQSNNLTQHGGVMGAVGLGNQNTITGSVTMGPHEVESVRQDLQSALSMVQDVPEIDHQLVTEAIEDALEEVEKDEPKPRMIRRCVDEGLRALSTSTGTAAGASLVGLLQGVLGTL</sequence>
<dbReference type="RefSeq" id="WP_156266137.1">
    <property type="nucleotide sequence ID" value="NZ_WOGU01000001.1"/>
</dbReference>
<organism evidence="1 2">
    <name type="scientific">Kocuria sediminis</name>
    <dbReference type="NCBI Taxonomy" id="1038857"/>
    <lineage>
        <taxon>Bacteria</taxon>
        <taxon>Bacillati</taxon>
        <taxon>Actinomycetota</taxon>
        <taxon>Actinomycetes</taxon>
        <taxon>Micrococcales</taxon>
        <taxon>Micrococcaceae</taxon>
        <taxon>Kocuria</taxon>
    </lineage>
</organism>
<comment type="caution">
    <text evidence="1">The sequence shown here is derived from an EMBL/GenBank/DDBJ whole genome shotgun (WGS) entry which is preliminary data.</text>
</comment>
<evidence type="ECO:0000313" key="2">
    <source>
        <dbReference type="Proteomes" id="UP000436989"/>
    </source>
</evidence>
<reference evidence="1 2" key="1">
    <citation type="submission" date="2019-12" db="EMBL/GenBank/DDBJ databases">
        <authorList>
            <person name="Shi Y."/>
        </authorList>
    </citation>
    <scope>NUCLEOTIDE SEQUENCE [LARGE SCALE GENOMIC DNA]</scope>
    <source>
        <strain evidence="1 2">JCM 17929</strain>
    </source>
</reference>
<gene>
    <name evidence="1" type="ORF">GMA12_00135</name>
</gene>
<protein>
    <submittedName>
        <fullName evidence="1">Uncharacterized protein</fullName>
    </submittedName>
</protein>
<evidence type="ECO:0000313" key="1">
    <source>
        <dbReference type="EMBL" id="MUN61578.1"/>
    </source>
</evidence>
<keyword evidence="2" id="KW-1185">Reference proteome</keyword>
<dbReference type="EMBL" id="WOGU01000001">
    <property type="protein sequence ID" value="MUN61578.1"/>
    <property type="molecule type" value="Genomic_DNA"/>
</dbReference>
<dbReference type="Proteomes" id="UP000436989">
    <property type="component" value="Unassembled WGS sequence"/>
</dbReference>